<protein>
    <recommendedName>
        <fullName evidence="4">tRNA-binding domain-containing protein</fullName>
    </recommendedName>
</protein>
<accession>N9V295</accession>
<keyword evidence="2 3" id="KW-0694">RNA-binding</keyword>
<dbReference type="STRING" id="1188235.MBVG_4160"/>
<evidence type="ECO:0000256" key="1">
    <source>
        <dbReference type="ARBA" id="ARBA00022555"/>
    </source>
</evidence>
<evidence type="ECO:0000259" key="4">
    <source>
        <dbReference type="PROSITE" id="PS50886"/>
    </source>
</evidence>
<reference evidence="5 6" key="1">
    <citation type="journal article" date="2013" name="Genome Announc.">
        <title>Draft Genome Sequences of Mycoplasma alkalescens, Mycoplasma arginini, and Mycoplasma bovigenitalium, Three Species with Equivocal Pathogenic Status for Cattle.</title>
        <authorList>
            <person name="Manso-Silvan L."/>
            <person name="Tardy F."/>
            <person name="Baranowski E."/>
            <person name="Barre A."/>
            <person name="Blanchard A."/>
            <person name="Breton M."/>
            <person name="Couture C."/>
            <person name="Citti C."/>
            <person name="Dordet-Frisoni E."/>
            <person name="Dupuy V."/>
            <person name="Gaurivaud P."/>
            <person name="Jacob D."/>
            <person name="Lemaitre C."/>
            <person name="Nikolski M."/>
            <person name="Nouvel L.X."/>
            <person name="Poumarat F."/>
            <person name="Thebault P."/>
            <person name="Theil S."/>
            <person name="Thiaucourt F."/>
            <person name="Sirand-Pugnet P."/>
        </authorList>
    </citation>
    <scope>NUCLEOTIDE SEQUENCE [LARGE SCALE GENOMIC DNA]</scope>
    <source>
        <strain evidence="5 6">51080</strain>
    </source>
</reference>
<comment type="caution">
    <text evidence="5">The sequence shown here is derived from an EMBL/GenBank/DDBJ whole genome shotgun (WGS) entry which is preliminary data.</text>
</comment>
<feature type="domain" description="TRNA-binding" evidence="4">
    <location>
        <begin position="86"/>
        <end position="202"/>
    </location>
</feature>
<dbReference type="EMBL" id="AORH01000025">
    <property type="protein sequence ID" value="ENY69502.1"/>
    <property type="molecule type" value="Genomic_DNA"/>
</dbReference>
<keyword evidence="6" id="KW-1185">Reference proteome</keyword>
<evidence type="ECO:0000313" key="5">
    <source>
        <dbReference type="EMBL" id="ENY69502.1"/>
    </source>
</evidence>
<dbReference type="GO" id="GO:0000049">
    <property type="term" value="F:tRNA binding"/>
    <property type="evidence" value="ECO:0007669"/>
    <property type="project" value="UniProtKB-UniRule"/>
</dbReference>
<dbReference type="eggNOG" id="COG0073">
    <property type="taxonomic scope" value="Bacteria"/>
</dbReference>
<evidence type="ECO:0000256" key="2">
    <source>
        <dbReference type="ARBA" id="ARBA00022884"/>
    </source>
</evidence>
<dbReference type="SUPFAM" id="SSF50249">
    <property type="entry name" value="Nucleic acid-binding proteins"/>
    <property type="match status" value="1"/>
</dbReference>
<dbReference type="Proteomes" id="UP000013220">
    <property type="component" value="Unassembled WGS sequence"/>
</dbReference>
<keyword evidence="1 3" id="KW-0820">tRNA-binding</keyword>
<sequence>MAILINLNKNFNNTYEVVFDCNILTNSIEKISESGTLYIYNFDPKTKKVGYVTIVSEKELTNKQWSIVNKNLFDKILANCPNSLVIEDKANIKIGKINARNPHPKSEKLFILDVDFGTKTNKIVTNTLYTTTEKYLAWYQSGSITPQGMEIKTNEVMGISSDGMLCSAKSLGLNDKENLFENNVINNIPIESKNEYIGKNIEVVYKELLC</sequence>
<dbReference type="OrthoDB" id="398650at2"/>
<evidence type="ECO:0000313" key="6">
    <source>
        <dbReference type="Proteomes" id="UP000013220"/>
    </source>
</evidence>
<dbReference type="NCBIfam" id="NF045867">
    <property type="entry name" value="PheT_Nterm_rel"/>
    <property type="match status" value="1"/>
</dbReference>
<dbReference type="Pfam" id="PF01588">
    <property type="entry name" value="tRNA_bind"/>
    <property type="match status" value="1"/>
</dbReference>
<dbReference type="InterPro" id="IPR002547">
    <property type="entry name" value="tRNA-bd_dom"/>
</dbReference>
<dbReference type="InterPro" id="IPR012340">
    <property type="entry name" value="NA-bd_OB-fold"/>
</dbReference>
<organism evidence="5 6">
    <name type="scientific">Mycoplasmopsis bovigenitalium 51080</name>
    <dbReference type="NCBI Taxonomy" id="1188235"/>
    <lineage>
        <taxon>Bacteria</taxon>
        <taxon>Bacillati</taxon>
        <taxon>Mycoplasmatota</taxon>
        <taxon>Mycoplasmoidales</taxon>
        <taxon>Metamycoplasmataceae</taxon>
        <taxon>Mycoplasmopsis</taxon>
    </lineage>
</organism>
<dbReference type="Gene3D" id="2.40.50.140">
    <property type="entry name" value="Nucleic acid-binding proteins"/>
    <property type="match status" value="1"/>
</dbReference>
<proteinExistence type="predicted"/>
<dbReference type="AlphaFoldDB" id="N9V295"/>
<dbReference type="RefSeq" id="WP_004420687.1">
    <property type="nucleotide sequence ID" value="NZ_AORH01000025.1"/>
</dbReference>
<name>N9V295_9BACT</name>
<dbReference type="PROSITE" id="PS50886">
    <property type="entry name" value="TRBD"/>
    <property type="match status" value="1"/>
</dbReference>
<gene>
    <name evidence="5" type="ORF">MBVG_4160</name>
</gene>
<dbReference type="PATRIC" id="fig|1188235.3.peg.430"/>
<evidence type="ECO:0000256" key="3">
    <source>
        <dbReference type="PROSITE-ProRule" id="PRU00209"/>
    </source>
</evidence>